<dbReference type="EMBL" id="BBMN01000019">
    <property type="protein sequence ID" value="GAL07748.1"/>
    <property type="molecule type" value="Genomic_DNA"/>
</dbReference>
<proteinExistence type="predicted"/>
<organism evidence="2 3">
    <name type="scientific">Photobacterium aphoticum</name>
    <dbReference type="NCBI Taxonomy" id="754436"/>
    <lineage>
        <taxon>Bacteria</taxon>
        <taxon>Pseudomonadati</taxon>
        <taxon>Pseudomonadota</taxon>
        <taxon>Gammaproteobacteria</taxon>
        <taxon>Vibrionales</taxon>
        <taxon>Vibrionaceae</taxon>
        <taxon>Photobacterium</taxon>
    </lineage>
</organism>
<evidence type="ECO:0000313" key="2">
    <source>
        <dbReference type="EMBL" id="GAL07748.1"/>
    </source>
</evidence>
<reference evidence="2 3" key="1">
    <citation type="journal article" date="2014" name="Genome Announc.">
        <title>Draft Genome Sequences of Two Vibrionaceae Species, Vibrio ponticus C121 and Photobacterium aphoticum C119, Isolated as Coral Reef Microbiota.</title>
        <authorList>
            <person name="Al-saari N."/>
            <person name="Meirelles P.M."/>
            <person name="Mino S."/>
            <person name="Suda W."/>
            <person name="Oshima K."/>
            <person name="Hattori M."/>
            <person name="Ohkuma M."/>
            <person name="Thompson F.L."/>
            <person name="Gomez-Gil B."/>
            <person name="Sawabe T."/>
            <person name="Sawabe T."/>
        </authorList>
    </citation>
    <scope>NUCLEOTIDE SEQUENCE [LARGE SCALE GENOMIC DNA]</scope>
    <source>
        <strain evidence="2 3">JCM 19237</strain>
    </source>
</reference>
<sequence>MQNQGVMALTGGLGLWRSTEPPCHQKRKKKPHAATLILSEIHHSG</sequence>
<dbReference type="AlphaFoldDB" id="A0A090QZP9"/>
<dbReference type="Proteomes" id="UP000029227">
    <property type="component" value="Unassembled WGS sequence"/>
</dbReference>
<feature type="region of interest" description="Disordered" evidence="1">
    <location>
        <begin position="9"/>
        <end position="32"/>
    </location>
</feature>
<evidence type="ECO:0000256" key="1">
    <source>
        <dbReference type="SAM" id="MobiDB-lite"/>
    </source>
</evidence>
<dbReference type="STRING" id="754436.JCM19237_6930"/>
<comment type="caution">
    <text evidence="2">The sequence shown here is derived from an EMBL/GenBank/DDBJ whole genome shotgun (WGS) entry which is preliminary data.</text>
</comment>
<protein>
    <submittedName>
        <fullName evidence="2">Uncharacterized protein</fullName>
    </submittedName>
</protein>
<gene>
    <name evidence="2" type="ORF">JCM19237_6930</name>
</gene>
<name>A0A090QZP9_9GAMM</name>
<evidence type="ECO:0000313" key="3">
    <source>
        <dbReference type="Proteomes" id="UP000029227"/>
    </source>
</evidence>
<accession>A0A090QZP9</accession>